<dbReference type="GeneID" id="11495846"/>
<dbReference type="KEGG" id="ndi:NDAI_0H01410"/>
<feature type="region of interest" description="Disordered" evidence="1">
    <location>
        <begin position="182"/>
        <end position="229"/>
    </location>
</feature>
<organism evidence="2 3">
    <name type="scientific">Naumovozyma dairenensis (strain ATCC 10597 / BCRC 20456 / CBS 421 / NBRC 0211 / NRRL Y-12639)</name>
    <name type="common">Saccharomyces dairenensis</name>
    <dbReference type="NCBI Taxonomy" id="1071378"/>
    <lineage>
        <taxon>Eukaryota</taxon>
        <taxon>Fungi</taxon>
        <taxon>Dikarya</taxon>
        <taxon>Ascomycota</taxon>
        <taxon>Saccharomycotina</taxon>
        <taxon>Saccharomycetes</taxon>
        <taxon>Saccharomycetales</taxon>
        <taxon>Saccharomycetaceae</taxon>
        <taxon>Naumovozyma</taxon>
    </lineage>
</organism>
<accession>G0WEV4</accession>
<reference evidence="2 3" key="1">
    <citation type="journal article" date="2011" name="Proc. Natl. Acad. Sci. U.S.A.">
        <title>Evolutionary erosion of yeast sex chromosomes by mating-type switching accidents.</title>
        <authorList>
            <person name="Gordon J.L."/>
            <person name="Armisen D."/>
            <person name="Proux-Wera E."/>
            <person name="Oheigeartaigh S.S."/>
            <person name="Byrne K.P."/>
            <person name="Wolfe K.H."/>
        </authorList>
    </citation>
    <scope>NUCLEOTIDE SEQUENCE [LARGE SCALE GENOMIC DNA]</scope>
    <source>
        <strain evidence="3">ATCC 10597 / BCRC 20456 / CBS 421 / NBRC 0211 / NRRL Y-12639</strain>
    </source>
</reference>
<sequence>MSKKSKVPSVYSANNEIGPIEDFKAVQGFKQGDSPNCETETLNHHADDRKYRGTNTAPVDFGNDSQSFFNIPINQKSNSNSECTINKPEEIHAQHPYNSTQRLPSFQESFCSLISPRLPIYNPMVTTASSRAISPIRPTINTVPIPIVSMPIQMVPSMTYHTSDAGENLHPSMSRHLMYENPSQNITSPHKYHDNDNKGEYLSKLDPNQDSSCQKEQTQRKEDGPYKLEKPLKNYYDTYYSKYLDHIESRKVKQRKRSLRVDSINSDDTEIGKSIREVGAKTLRPQITSENSCGIRPVRRRGVGQIRKEKE</sequence>
<evidence type="ECO:0000313" key="2">
    <source>
        <dbReference type="EMBL" id="CCD26315.1"/>
    </source>
</evidence>
<feature type="compositionally biased region" description="Basic and acidic residues" evidence="1">
    <location>
        <begin position="217"/>
        <end position="229"/>
    </location>
</feature>
<dbReference type="Proteomes" id="UP000000689">
    <property type="component" value="Chromosome 8"/>
</dbReference>
<proteinExistence type="predicted"/>
<feature type="compositionally biased region" description="Basic and acidic residues" evidence="1">
    <location>
        <begin position="191"/>
        <end position="203"/>
    </location>
</feature>
<gene>
    <name evidence="2" type="primary">NDAI0H01410</name>
    <name evidence="2" type="ordered locus">NDAI_0H01410</name>
</gene>
<evidence type="ECO:0000256" key="1">
    <source>
        <dbReference type="SAM" id="MobiDB-lite"/>
    </source>
</evidence>
<feature type="compositionally biased region" description="Polar residues" evidence="1">
    <location>
        <begin position="206"/>
        <end position="216"/>
    </location>
</feature>
<dbReference type="HOGENOM" id="CLU_894547_0_0_1"/>
<name>G0WEV4_NAUDC</name>
<evidence type="ECO:0000313" key="3">
    <source>
        <dbReference type="Proteomes" id="UP000000689"/>
    </source>
</evidence>
<keyword evidence="3" id="KW-1185">Reference proteome</keyword>
<protein>
    <submittedName>
        <fullName evidence="2">Uncharacterized protein</fullName>
    </submittedName>
</protein>
<dbReference type="EMBL" id="HE580274">
    <property type="protein sequence ID" value="CCD26315.1"/>
    <property type="molecule type" value="Genomic_DNA"/>
</dbReference>
<dbReference type="AlphaFoldDB" id="G0WEV4"/>
<dbReference type="RefSeq" id="XP_003671558.1">
    <property type="nucleotide sequence ID" value="XM_003671510.1"/>
</dbReference>